<name>A0ABU1VA94_9BURK</name>
<evidence type="ECO:0000313" key="3">
    <source>
        <dbReference type="Proteomes" id="UP001265550"/>
    </source>
</evidence>
<feature type="transmembrane region" description="Helical" evidence="1">
    <location>
        <begin position="15"/>
        <end position="36"/>
    </location>
</feature>
<keyword evidence="3" id="KW-1185">Reference proteome</keyword>
<dbReference type="Proteomes" id="UP001265550">
    <property type="component" value="Unassembled WGS sequence"/>
</dbReference>
<evidence type="ECO:0000256" key="1">
    <source>
        <dbReference type="SAM" id="Phobius"/>
    </source>
</evidence>
<accession>A0ABU1VA94</accession>
<evidence type="ECO:0000313" key="2">
    <source>
        <dbReference type="EMBL" id="MDR7094379.1"/>
    </source>
</evidence>
<keyword evidence="1" id="KW-0472">Membrane</keyword>
<gene>
    <name evidence="2" type="ORF">J2X09_002120</name>
</gene>
<comment type="caution">
    <text evidence="2">The sequence shown here is derived from an EMBL/GenBank/DDBJ whole genome shotgun (WGS) entry which is preliminary data.</text>
</comment>
<sequence>MRAAQRIPSPESARGFTLVELLVAIVVMSMLALLSWRSIDGMTRTQTLTQQRADDLLRMQAAMGQWAADLDALIDTGEVNPLDFNGQVLRMTRRDSGEVGLESRGIRVVAWTRLTGVALAGLPQISSSINASGQWARWQSGPVLRRDELARAWQRAAEWGRGTLPSQSGNPGTDSAIALLGIDNWQLFYHRGETWANPQSSLGNEDPGAPAGSGAGTLPNGVRLELILGQGEGLSGSLVRDWVRPTLEAGR</sequence>
<dbReference type="SUPFAM" id="SSF54523">
    <property type="entry name" value="Pili subunits"/>
    <property type="match status" value="1"/>
</dbReference>
<dbReference type="RefSeq" id="WP_204733386.1">
    <property type="nucleotide sequence ID" value="NZ_JAVDWE010000005.1"/>
</dbReference>
<protein>
    <submittedName>
        <fullName evidence="2">General secretion pathway protein J</fullName>
    </submittedName>
</protein>
<dbReference type="InterPro" id="IPR045584">
    <property type="entry name" value="Pilin-like"/>
</dbReference>
<keyword evidence="1" id="KW-1133">Transmembrane helix</keyword>
<dbReference type="NCBIfam" id="TIGR02532">
    <property type="entry name" value="IV_pilin_GFxxxE"/>
    <property type="match status" value="1"/>
</dbReference>
<proteinExistence type="predicted"/>
<dbReference type="InterPro" id="IPR012902">
    <property type="entry name" value="N_methyl_site"/>
</dbReference>
<keyword evidence="1" id="KW-0812">Transmembrane</keyword>
<dbReference type="PROSITE" id="PS00409">
    <property type="entry name" value="PROKAR_NTER_METHYL"/>
    <property type="match status" value="1"/>
</dbReference>
<dbReference type="Pfam" id="PF07963">
    <property type="entry name" value="N_methyl"/>
    <property type="match status" value="1"/>
</dbReference>
<reference evidence="2 3" key="1">
    <citation type="submission" date="2023-07" db="EMBL/GenBank/DDBJ databases">
        <title>Sorghum-associated microbial communities from plants grown in Nebraska, USA.</title>
        <authorList>
            <person name="Schachtman D."/>
        </authorList>
    </citation>
    <scope>NUCLEOTIDE SEQUENCE [LARGE SCALE GENOMIC DNA]</scope>
    <source>
        <strain evidence="2 3">BE240</strain>
    </source>
</reference>
<organism evidence="2 3">
    <name type="scientific">Hydrogenophaga laconesensis</name>
    <dbReference type="NCBI Taxonomy" id="1805971"/>
    <lineage>
        <taxon>Bacteria</taxon>
        <taxon>Pseudomonadati</taxon>
        <taxon>Pseudomonadota</taxon>
        <taxon>Betaproteobacteria</taxon>
        <taxon>Burkholderiales</taxon>
        <taxon>Comamonadaceae</taxon>
        <taxon>Hydrogenophaga</taxon>
    </lineage>
</organism>
<dbReference type="EMBL" id="JAVDWE010000005">
    <property type="protein sequence ID" value="MDR7094379.1"/>
    <property type="molecule type" value="Genomic_DNA"/>
</dbReference>